<gene>
    <name evidence="3" type="ORF">LXN57_32640</name>
</gene>
<name>A0ABT0Y8E7_9ACTN</name>
<feature type="transmembrane region" description="Helical" evidence="2">
    <location>
        <begin position="185"/>
        <end position="203"/>
    </location>
</feature>
<keyword evidence="4" id="KW-1185">Reference proteome</keyword>
<evidence type="ECO:0000256" key="1">
    <source>
        <dbReference type="SAM" id="MobiDB-lite"/>
    </source>
</evidence>
<feature type="transmembrane region" description="Helical" evidence="2">
    <location>
        <begin position="76"/>
        <end position="99"/>
    </location>
</feature>
<feature type="transmembrane region" description="Helical" evidence="2">
    <location>
        <begin position="223"/>
        <end position="243"/>
    </location>
</feature>
<keyword evidence="2" id="KW-0812">Transmembrane</keyword>
<feature type="transmembrane region" description="Helical" evidence="2">
    <location>
        <begin position="106"/>
        <end position="123"/>
    </location>
</feature>
<proteinExistence type="predicted"/>
<dbReference type="PANTHER" id="PTHR39419:SF1">
    <property type="entry name" value="SLL0814 PROTEIN"/>
    <property type="match status" value="1"/>
</dbReference>
<evidence type="ECO:0000313" key="4">
    <source>
        <dbReference type="Proteomes" id="UP001523216"/>
    </source>
</evidence>
<dbReference type="RefSeq" id="WP_251802044.1">
    <property type="nucleotide sequence ID" value="NZ_JAMQOL010000047.1"/>
</dbReference>
<evidence type="ECO:0000256" key="2">
    <source>
        <dbReference type="SAM" id="Phobius"/>
    </source>
</evidence>
<feature type="region of interest" description="Disordered" evidence="1">
    <location>
        <begin position="248"/>
        <end position="268"/>
    </location>
</feature>
<feature type="transmembrane region" description="Helical" evidence="2">
    <location>
        <begin position="36"/>
        <end position="56"/>
    </location>
</feature>
<feature type="transmembrane region" description="Helical" evidence="2">
    <location>
        <begin position="155"/>
        <end position="173"/>
    </location>
</feature>
<protein>
    <submittedName>
        <fullName evidence="3">Carotenoid biosynthesis protein</fullName>
    </submittedName>
</protein>
<dbReference type="Proteomes" id="UP001523216">
    <property type="component" value="Unassembled WGS sequence"/>
</dbReference>
<evidence type="ECO:0000313" key="3">
    <source>
        <dbReference type="EMBL" id="MCM4082326.1"/>
    </source>
</evidence>
<keyword evidence="2" id="KW-0472">Membrane</keyword>
<dbReference type="EMBL" id="JAMQOL010000047">
    <property type="protein sequence ID" value="MCM4082326.1"/>
    <property type="molecule type" value="Genomic_DNA"/>
</dbReference>
<dbReference type="InterPro" id="IPR007354">
    <property type="entry name" value="CruF-like"/>
</dbReference>
<sequence>MVLPLVTTGRAAILPVLLLAVPIALIDGIRRYGWKLMLFFAVETLLISNFFENLSVETGFPFGHYHYTGGPQLIHVPIYIGPVYFGLGYLCWRLAGLLLAGSGRRAGDVVAVPALAAALMTAFDLGSDSIASTVNGIWVWERGGGVFGVPYTNYLGWWFVTWLFFQVFALCLVRRPSVRTEATAAAAPIVYAALAANAISYFVTADDITITDPSGAVWSHQALAETMMTINLFIVLPLALLSLRSGRSDVAGGPRPVRESSPGSAAES</sequence>
<organism evidence="3 4">
    <name type="scientific">Paractinoplanes hotanensis</name>
    <dbReference type="NCBI Taxonomy" id="2906497"/>
    <lineage>
        <taxon>Bacteria</taxon>
        <taxon>Bacillati</taxon>
        <taxon>Actinomycetota</taxon>
        <taxon>Actinomycetes</taxon>
        <taxon>Micromonosporales</taxon>
        <taxon>Micromonosporaceae</taxon>
        <taxon>Paractinoplanes</taxon>
    </lineage>
</organism>
<reference evidence="3 4" key="1">
    <citation type="submission" date="2022-06" db="EMBL/GenBank/DDBJ databases">
        <title>Actinoplanes abujensis sp. nov., isolated from Nigerian arid soil.</title>
        <authorList>
            <person name="Ding P."/>
        </authorList>
    </citation>
    <scope>NUCLEOTIDE SEQUENCE [LARGE SCALE GENOMIC DNA]</scope>
    <source>
        <strain evidence="4">TRM88002</strain>
    </source>
</reference>
<dbReference type="Pfam" id="PF04240">
    <property type="entry name" value="Caroten_synth"/>
    <property type="match status" value="1"/>
</dbReference>
<accession>A0ABT0Y8E7</accession>
<keyword evidence="2" id="KW-1133">Transmembrane helix</keyword>
<feature type="transmembrane region" description="Helical" evidence="2">
    <location>
        <begin position="12"/>
        <end position="29"/>
    </location>
</feature>
<dbReference type="PANTHER" id="PTHR39419">
    <property type="entry name" value="SLL0814 PROTEIN"/>
    <property type="match status" value="1"/>
</dbReference>
<comment type="caution">
    <text evidence="3">The sequence shown here is derived from an EMBL/GenBank/DDBJ whole genome shotgun (WGS) entry which is preliminary data.</text>
</comment>